<dbReference type="Gene3D" id="3.40.50.300">
    <property type="entry name" value="P-loop containing nucleotide triphosphate hydrolases"/>
    <property type="match status" value="1"/>
</dbReference>
<comment type="caution">
    <text evidence="2">The sequence shown here is derived from an EMBL/GenBank/DDBJ whole genome shotgun (WGS) entry which is preliminary data.</text>
</comment>
<dbReference type="GO" id="GO:0004519">
    <property type="term" value="F:endonuclease activity"/>
    <property type="evidence" value="ECO:0007669"/>
    <property type="project" value="UniProtKB-KW"/>
</dbReference>
<gene>
    <name evidence="2" type="ORF">DFR57_12239</name>
</gene>
<reference evidence="2 3" key="1">
    <citation type="submission" date="2018-07" db="EMBL/GenBank/DDBJ databases">
        <title>Genomic Encyclopedia of Type Strains, Phase IV (KMG-IV): sequencing the most valuable type-strain genomes for metagenomic binning, comparative biology and taxonomic classification.</title>
        <authorList>
            <person name="Goeker M."/>
        </authorList>
    </citation>
    <scope>NUCLEOTIDE SEQUENCE [LARGE SCALE GENOMIC DNA]</scope>
    <source>
        <strain evidence="2 3">DSM 27696</strain>
    </source>
</reference>
<dbReference type="InterPro" id="IPR051396">
    <property type="entry name" value="Bact_Antivir_Def_Nuclease"/>
</dbReference>
<evidence type="ECO:0000313" key="3">
    <source>
        <dbReference type="Proteomes" id="UP000252585"/>
    </source>
</evidence>
<keyword evidence="2" id="KW-0378">Hydrolase</keyword>
<dbReference type="InterPro" id="IPR003959">
    <property type="entry name" value="ATPase_AAA_core"/>
</dbReference>
<dbReference type="RefSeq" id="WP_170133028.1">
    <property type="nucleotide sequence ID" value="NZ_QPJJ01000022.1"/>
</dbReference>
<dbReference type="PANTHER" id="PTHR43581">
    <property type="entry name" value="ATP/GTP PHOSPHATASE"/>
    <property type="match status" value="1"/>
</dbReference>
<dbReference type="GO" id="GO:0016887">
    <property type="term" value="F:ATP hydrolysis activity"/>
    <property type="evidence" value="ECO:0007669"/>
    <property type="project" value="InterPro"/>
</dbReference>
<keyword evidence="2" id="KW-0255">Endonuclease</keyword>
<feature type="domain" description="ATPase AAA-type core" evidence="1">
    <location>
        <begin position="33"/>
        <end position="333"/>
    </location>
</feature>
<dbReference type="Pfam" id="PF13304">
    <property type="entry name" value="AAA_21"/>
    <property type="match status" value="1"/>
</dbReference>
<keyword evidence="3" id="KW-1185">Reference proteome</keyword>
<accession>A0A368X4E8</accession>
<dbReference type="SUPFAM" id="SSF52540">
    <property type="entry name" value="P-loop containing nucleoside triphosphate hydrolases"/>
    <property type="match status" value="1"/>
</dbReference>
<protein>
    <submittedName>
        <fullName evidence="2">Putative ATP-dependent endonuclease of OLD family</fullName>
    </submittedName>
</protein>
<organism evidence="2 3">
    <name type="scientific">Saliterribacillus persicus</name>
    <dbReference type="NCBI Taxonomy" id="930114"/>
    <lineage>
        <taxon>Bacteria</taxon>
        <taxon>Bacillati</taxon>
        <taxon>Bacillota</taxon>
        <taxon>Bacilli</taxon>
        <taxon>Bacillales</taxon>
        <taxon>Bacillaceae</taxon>
        <taxon>Saliterribacillus</taxon>
    </lineage>
</organism>
<evidence type="ECO:0000259" key="1">
    <source>
        <dbReference type="Pfam" id="PF13304"/>
    </source>
</evidence>
<dbReference type="EMBL" id="QPJJ01000022">
    <property type="protein sequence ID" value="RCW62870.1"/>
    <property type="molecule type" value="Genomic_DNA"/>
</dbReference>
<dbReference type="Proteomes" id="UP000252585">
    <property type="component" value="Unassembled WGS sequence"/>
</dbReference>
<sequence>MKIKKIDLENNNILRNITFDFTNEVGEVVDTIILAGENGTGKTTLLNLIFEFTTANSHHNRLPLSSESRIFTVIFNEEEIELLKQEFAHELSAHDYIKQEAKVIFDFTSHHNHSLSFMNEEGDSIRIQDHFLNRPQYRKIVKSLYSTTEINFNPNNIQSITAKIIDEEVNQSIKSNSQLANDITQLFIDINSQDNDELRKWVDENPGQAPPVTVKGIRLNRFIRAFETMFPNKKISEVRAENGSLKVYFKEFEREMSIENLSSGEKQIVFRGGFLLKDRQSTNGALILIDEPEISLHPDWQKKVLNFFQQLFTNPNDEQGSQIFISTHSPFIIHNENRINDKVIILKKDRDGKVFIPSSGEFYNWTDEKIVNEAFKINVFKDKIDANDKHLVITEGKTDWKHLKRALSKFRENGEFLQENFVFLEFEDEEMGSSNLVSLCSSLSKLNNTSKIIAVFDRDEPKIVNKVSLESGDKIKEWGNNVYSFTLPIPPHRQDASLISIEHYYTDEEIKTIDQDSRRLFLGNEFNQLFGIDKENKLICRNRNKCGENSIQIIDTEVFEISDQQSNKALSKSQFAQNILINEEPFNNIGFETFRQVFELIHQILYE</sequence>
<proteinExistence type="predicted"/>
<name>A0A368X4E8_9BACI</name>
<dbReference type="PANTHER" id="PTHR43581:SF2">
    <property type="entry name" value="EXCINUCLEASE ATPASE SUBUNIT"/>
    <property type="match status" value="1"/>
</dbReference>
<evidence type="ECO:0000313" key="2">
    <source>
        <dbReference type="EMBL" id="RCW62870.1"/>
    </source>
</evidence>
<dbReference type="AlphaFoldDB" id="A0A368X4E8"/>
<keyword evidence="2" id="KW-0540">Nuclease</keyword>
<dbReference type="InterPro" id="IPR027417">
    <property type="entry name" value="P-loop_NTPase"/>
</dbReference>
<dbReference type="CDD" id="cd00267">
    <property type="entry name" value="ABC_ATPase"/>
    <property type="match status" value="1"/>
</dbReference>
<dbReference type="GO" id="GO:0005524">
    <property type="term" value="F:ATP binding"/>
    <property type="evidence" value="ECO:0007669"/>
    <property type="project" value="InterPro"/>
</dbReference>